<dbReference type="Gene3D" id="3.40.50.80">
    <property type="entry name" value="Nucleotide-binding domain of ferredoxin-NADP reductase (FNR) module"/>
    <property type="match status" value="1"/>
</dbReference>
<comment type="subcellular location">
    <subcellularLocation>
        <location evidence="1">Membrane</location>
        <topology evidence="1">Multi-pass membrane protein</topology>
    </subcellularLocation>
</comment>
<dbReference type="SUPFAM" id="SSF52343">
    <property type="entry name" value="Ferredoxin reductase-like, C-terminal NADP-linked domain"/>
    <property type="match status" value="1"/>
</dbReference>
<feature type="transmembrane region" description="Helical" evidence="10">
    <location>
        <begin position="334"/>
        <end position="355"/>
    </location>
</feature>
<keyword evidence="2" id="KW-0285">Flavoprotein</keyword>
<feature type="domain" description="FAD-binding FR-type" evidence="11">
    <location>
        <begin position="493"/>
        <end position="603"/>
    </location>
</feature>
<gene>
    <name evidence="12" type="ORF">WKI299_LOCUS18100</name>
</gene>
<dbReference type="GO" id="GO:0042554">
    <property type="term" value="P:superoxide anion generation"/>
    <property type="evidence" value="ECO:0007669"/>
    <property type="project" value="TreeGrafter"/>
</dbReference>
<name>A0A816SNZ2_9BILA</name>
<dbReference type="InterPro" id="IPR013130">
    <property type="entry name" value="Fe3_Rdtase_TM_dom"/>
</dbReference>
<dbReference type="SFLD" id="SFLDS00052">
    <property type="entry name" value="Ferric_Reductase_Domain"/>
    <property type="match status" value="1"/>
</dbReference>
<feature type="transmembrane region" description="Helical" evidence="10">
    <location>
        <begin position="417"/>
        <end position="440"/>
    </location>
</feature>
<dbReference type="PANTHER" id="PTHR11972:SF58">
    <property type="entry name" value="NADPH OXIDASE 5"/>
    <property type="match status" value="1"/>
</dbReference>
<proteinExistence type="predicted"/>
<dbReference type="InterPro" id="IPR011992">
    <property type="entry name" value="EF-hand-dom_pair"/>
</dbReference>
<dbReference type="InterPro" id="IPR013112">
    <property type="entry name" value="FAD-bd_8"/>
</dbReference>
<keyword evidence="6 10" id="KW-1133">Transmembrane helix</keyword>
<evidence type="ECO:0000256" key="9">
    <source>
        <dbReference type="ARBA" id="ARBA00049908"/>
    </source>
</evidence>
<keyword evidence="5" id="KW-0521">NADP</keyword>
<dbReference type="GO" id="GO:0043020">
    <property type="term" value="C:NADPH oxidase complex"/>
    <property type="evidence" value="ECO:0007669"/>
    <property type="project" value="TreeGrafter"/>
</dbReference>
<dbReference type="SFLD" id="SFLDG01169">
    <property type="entry name" value="NADPH_oxidase_subgroup_(NOX)"/>
    <property type="match status" value="1"/>
</dbReference>
<dbReference type="Proteomes" id="UP000663856">
    <property type="component" value="Unassembled WGS sequence"/>
</dbReference>
<dbReference type="InterPro" id="IPR017927">
    <property type="entry name" value="FAD-bd_FR_type"/>
</dbReference>
<dbReference type="PANTHER" id="PTHR11972">
    <property type="entry name" value="NADPH OXIDASE"/>
    <property type="match status" value="1"/>
</dbReference>
<dbReference type="SFLD" id="SFLDG01168">
    <property type="entry name" value="Ferric_reductase_subgroup_(FRE"/>
    <property type="match status" value="1"/>
</dbReference>
<dbReference type="PRINTS" id="PR00466">
    <property type="entry name" value="GP91PHOX"/>
</dbReference>
<protein>
    <recommendedName>
        <fullName evidence="11">FAD-binding FR-type domain-containing protein</fullName>
    </recommendedName>
</protein>
<feature type="transmembrane region" description="Helical" evidence="10">
    <location>
        <begin position="452"/>
        <end position="471"/>
    </location>
</feature>
<dbReference type="PROSITE" id="PS51384">
    <property type="entry name" value="FAD_FR"/>
    <property type="match status" value="1"/>
</dbReference>
<dbReference type="Gene3D" id="2.40.30.10">
    <property type="entry name" value="Translation factors"/>
    <property type="match status" value="1"/>
</dbReference>
<organism evidence="12 13">
    <name type="scientific">Rotaria magnacalcarata</name>
    <dbReference type="NCBI Taxonomy" id="392030"/>
    <lineage>
        <taxon>Eukaryota</taxon>
        <taxon>Metazoa</taxon>
        <taxon>Spiralia</taxon>
        <taxon>Gnathifera</taxon>
        <taxon>Rotifera</taxon>
        <taxon>Eurotatoria</taxon>
        <taxon>Bdelloidea</taxon>
        <taxon>Philodinida</taxon>
        <taxon>Philodinidae</taxon>
        <taxon>Rotaria</taxon>
    </lineage>
</organism>
<evidence type="ECO:0000256" key="4">
    <source>
        <dbReference type="ARBA" id="ARBA00022827"/>
    </source>
</evidence>
<evidence type="ECO:0000256" key="6">
    <source>
        <dbReference type="ARBA" id="ARBA00022989"/>
    </source>
</evidence>
<sequence>MTHTTLDTVLEMNQSSQPAVINTTSSQQGTRRHIDTVDHQSARNASVLLRTTSGNSNRFLDNLNQLQTTPRQRADIQLKSYLDEPEELLPRLKNPNSNRPVREKLSISQVSQLLKTQEFLIRRLACILYPTAENLQDIETLTKIEAQKLTRILNGIIEVRALVFFMILDEAGDDYVTRTGMTEFYVQYFKGLATIEGARLQTVIEVLLQKFHLDQKIRIDFEEFYSIVSNDPTLLQCLCQFTVSPQWYFRSLSDPPPEKNKVRQAFSSCCCKREIFEQQKKKLSIHYITDNLSRLMMLMLYILINIGLLIYVTIYRVTTTKSHALVVVARICGMLLNFNCAFIIVLMLRQTILLIRSNRVLRKLIPVDDHIDFHGVVGRVITALSFLHAIAHIAYIAALTNYSMATYLFFMNLGIGWVNGFAPLSGIILLLILVTMVICSMQWVRSGGHFGVFYWTHLLYLPFYVFLIVHAEDFWKWIVGPLSIFLLEKLYSIFARYTSGIGRTCIHTATIEQSNVISLTIHRPKHFSFQPGDYVSINLPRVALYEFHPFTISSAPEETDFIRVHIQAVGNWTKRVYKRFDEMSDEEARENQVKISRADIHPQEFAAHVQNLEQIEIVEVEVERIENFPTESNAKEGKREPIFIKGPYSSCARYVFDCKHVVLIGGGIGVTPYASILSSLMAQFRASSIVCKHCNRMNYLSTGLSGKRRLQKVDFVWVSPDYKSFEWFLNLLRQFEQEQENYLALNLNEKRFLDLHLYFTGIKHENNIGNAPLELVTRVFAQVAGQDIFTSLKSKTNFGRPSWEIIFNRFISGENASTANDVSVFFCGPSSMGEAIKRQSAICHFRYFEEKF</sequence>
<comment type="caution">
    <text evidence="12">The sequence shown here is derived from an EMBL/GenBank/DDBJ whole genome shotgun (WGS) entry which is preliminary data.</text>
</comment>
<dbReference type="CDD" id="cd06186">
    <property type="entry name" value="NOX_Duox_like_FAD_NADP"/>
    <property type="match status" value="1"/>
</dbReference>
<keyword evidence="8 10" id="KW-0472">Membrane</keyword>
<dbReference type="Gene3D" id="1.10.238.10">
    <property type="entry name" value="EF-hand"/>
    <property type="match status" value="1"/>
</dbReference>
<dbReference type="SUPFAM" id="SSF63380">
    <property type="entry name" value="Riboflavin synthase domain-like"/>
    <property type="match status" value="1"/>
</dbReference>
<evidence type="ECO:0000256" key="10">
    <source>
        <dbReference type="SAM" id="Phobius"/>
    </source>
</evidence>
<dbReference type="EMBL" id="CAJNRF010007366">
    <property type="protein sequence ID" value="CAF2090811.1"/>
    <property type="molecule type" value="Genomic_DNA"/>
</dbReference>
<accession>A0A816SNZ2</accession>
<comment type="catalytic activity">
    <reaction evidence="9">
        <text>NADPH + 2 O2 = 2 superoxide + NADP(+) + H(+)</text>
        <dbReference type="Rhea" id="RHEA:63180"/>
        <dbReference type="ChEBI" id="CHEBI:15378"/>
        <dbReference type="ChEBI" id="CHEBI:15379"/>
        <dbReference type="ChEBI" id="CHEBI:18421"/>
        <dbReference type="ChEBI" id="CHEBI:57783"/>
        <dbReference type="ChEBI" id="CHEBI:58349"/>
    </reaction>
</comment>
<dbReference type="InterPro" id="IPR050369">
    <property type="entry name" value="RBOH/FRE"/>
</dbReference>
<evidence type="ECO:0000256" key="3">
    <source>
        <dbReference type="ARBA" id="ARBA00022692"/>
    </source>
</evidence>
<dbReference type="GO" id="GO:0016175">
    <property type="term" value="F:superoxide-generating NAD(P)H oxidase activity"/>
    <property type="evidence" value="ECO:0007669"/>
    <property type="project" value="TreeGrafter"/>
</dbReference>
<dbReference type="InterPro" id="IPR013121">
    <property type="entry name" value="Fe_red_NAD-bd_6"/>
</dbReference>
<keyword evidence="4" id="KW-0274">FAD</keyword>
<dbReference type="Pfam" id="PF08030">
    <property type="entry name" value="NAD_binding_6"/>
    <property type="match status" value="1"/>
</dbReference>
<feature type="transmembrane region" description="Helical" evidence="10">
    <location>
        <begin position="295"/>
        <end position="314"/>
    </location>
</feature>
<dbReference type="Pfam" id="PF08022">
    <property type="entry name" value="FAD_binding_8"/>
    <property type="match status" value="1"/>
</dbReference>
<dbReference type="InterPro" id="IPR000778">
    <property type="entry name" value="Cyt_b245_heavy_chain"/>
</dbReference>
<evidence type="ECO:0000256" key="1">
    <source>
        <dbReference type="ARBA" id="ARBA00004141"/>
    </source>
</evidence>
<evidence type="ECO:0000313" key="13">
    <source>
        <dbReference type="Proteomes" id="UP000663856"/>
    </source>
</evidence>
<dbReference type="InterPro" id="IPR017938">
    <property type="entry name" value="Riboflavin_synthase-like_b-brl"/>
</dbReference>
<evidence type="ECO:0000259" key="11">
    <source>
        <dbReference type="PROSITE" id="PS51384"/>
    </source>
</evidence>
<evidence type="ECO:0000256" key="7">
    <source>
        <dbReference type="ARBA" id="ARBA00023002"/>
    </source>
</evidence>
<evidence type="ECO:0000256" key="2">
    <source>
        <dbReference type="ARBA" id="ARBA00022630"/>
    </source>
</evidence>
<evidence type="ECO:0000256" key="5">
    <source>
        <dbReference type="ARBA" id="ARBA00022857"/>
    </source>
</evidence>
<feature type="transmembrane region" description="Helical" evidence="10">
    <location>
        <begin position="376"/>
        <end position="397"/>
    </location>
</feature>
<dbReference type="SUPFAM" id="SSF47473">
    <property type="entry name" value="EF-hand"/>
    <property type="match status" value="1"/>
</dbReference>
<evidence type="ECO:0000256" key="8">
    <source>
        <dbReference type="ARBA" id="ARBA00023136"/>
    </source>
</evidence>
<dbReference type="Pfam" id="PF01794">
    <property type="entry name" value="Ferric_reduct"/>
    <property type="match status" value="1"/>
</dbReference>
<keyword evidence="3 10" id="KW-0812">Transmembrane</keyword>
<reference evidence="12" key="1">
    <citation type="submission" date="2021-02" db="EMBL/GenBank/DDBJ databases">
        <authorList>
            <person name="Nowell W R."/>
        </authorList>
    </citation>
    <scope>NUCLEOTIDE SEQUENCE</scope>
</reference>
<dbReference type="InterPro" id="IPR039261">
    <property type="entry name" value="FNR_nucleotide-bd"/>
</dbReference>
<dbReference type="GO" id="GO:0006952">
    <property type="term" value="P:defense response"/>
    <property type="evidence" value="ECO:0007669"/>
    <property type="project" value="TreeGrafter"/>
</dbReference>
<dbReference type="AlphaFoldDB" id="A0A816SNZ2"/>
<evidence type="ECO:0000313" key="12">
    <source>
        <dbReference type="EMBL" id="CAF2090811.1"/>
    </source>
</evidence>
<keyword evidence="7" id="KW-0560">Oxidoreductase</keyword>